<evidence type="ECO:0000256" key="4">
    <source>
        <dbReference type="ARBA" id="ARBA00022840"/>
    </source>
</evidence>
<keyword evidence="2" id="KW-0547">Nucleotide-binding</keyword>
<evidence type="ECO:0000259" key="6">
    <source>
        <dbReference type="SMART" id="SM00983"/>
    </source>
</evidence>
<dbReference type="GO" id="GO:0006772">
    <property type="term" value="P:thiamine metabolic process"/>
    <property type="evidence" value="ECO:0007669"/>
    <property type="project" value="UniProtKB-UniRule"/>
</dbReference>
<evidence type="ECO:0000256" key="1">
    <source>
        <dbReference type="ARBA" id="ARBA00022679"/>
    </source>
</evidence>
<dbReference type="EMBL" id="JABTCN010000004">
    <property type="protein sequence ID" value="MBA8775829.1"/>
    <property type="molecule type" value="Genomic_DNA"/>
</dbReference>
<evidence type="ECO:0000256" key="5">
    <source>
        <dbReference type="NCBIfam" id="TIGR01378"/>
    </source>
</evidence>
<keyword evidence="4" id="KW-0067">ATP-binding</keyword>
<accession>A0A9X0PEQ2</accession>
<dbReference type="EC" id="2.7.6.2" evidence="5"/>
<dbReference type="Proteomes" id="UP000524893">
    <property type="component" value="Unassembled WGS sequence"/>
</dbReference>
<dbReference type="PANTHER" id="PTHR41299:SF1">
    <property type="entry name" value="THIAMINE PYROPHOSPHOKINASE"/>
    <property type="match status" value="1"/>
</dbReference>
<dbReference type="Gene3D" id="3.40.50.10240">
    <property type="entry name" value="Thiamin pyrophosphokinase, catalytic domain"/>
    <property type="match status" value="1"/>
</dbReference>
<dbReference type="GeneID" id="72414691"/>
<evidence type="ECO:0000256" key="3">
    <source>
        <dbReference type="ARBA" id="ARBA00022777"/>
    </source>
</evidence>
<proteinExistence type="predicted"/>
<dbReference type="SMART" id="SM00983">
    <property type="entry name" value="TPK_B1_binding"/>
    <property type="match status" value="1"/>
</dbReference>
<feature type="domain" description="Thiamin pyrophosphokinase thiamin-binding" evidence="6">
    <location>
        <begin position="140"/>
        <end position="204"/>
    </location>
</feature>
<dbReference type="InterPro" id="IPR053149">
    <property type="entry name" value="TPK"/>
</dbReference>
<keyword evidence="3" id="KW-0418">Kinase</keyword>
<dbReference type="GO" id="GO:0004788">
    <property type="term" value="F:thiamine diphosphokinase activity"/>
    <property type="evidence" value="ECO:0007669"/>
    <property type="project" value="UniProtKB-UniRule"/>
</dbReference>
<dbReference type="InterPro" id="IPR007371">
    <property type="entry name" value="TPK_catalytic"/>
</dbReference>
<dbReference type="InterPro" id="IPR036759">
    <property type="entry name" value="TPK_catalytic_sf"/>
</dbReference>
<dbReference type="GO" id="GO:0009229">
    <property type="term" value="P:thiamine diphosphate biosynthetic process"/>
    <property type="evidence" value="ECO:0007669"/>
    <property type="project" value="InterPro"/>
</dbReference>
<dbReference type="AlphaFoldDB" id="A0A9X0PEQ2"/>
<dbReference type="Pfam" id="PF04265">
    <property type="entry name" value="TPK_B1_binding"/>
    <property type="match status" value="1"/>
</dbReference>
<name>A0A9X0PEQ2_9STAP</name>
<dbReference type="GO" id="GO:0005524">
    <property type="term" value="F:ATP binding"/>
    <property type="evidence" value="ECO:0007669"/>
    <property type="project" value="UniProtKB-KW"/>
</dbReference>
<gene>
    <name evidence="7" type="ORF">HR081_02675</name>
</gene>
<reference evidence="7 8" key="1">
    <citation type="journal article" date="2020" name="Access Microbiol">
        <title>Isolation and genome sequencing of Staphylococcus schleiferi subspecies coagulans from Antarctic seals.</title>
        <authorList>
            <person name="Foster G."/>
            <person name="Robb A."/>
            <person name="Paterson G.K."/>
        </authorList>
    </citation>
    <scope>NUCLEOTIDE SEQUENCE [LARGE SCALE GENOMIC DNA]</scope>
    <source>
        <strain evidence="7 8">M615/02/4</strain>
    </source>
</reference>
<organism evidence="7 8">
    <name type="scientific">Staphylococcus coagulans</name>
    <dbReference type="NCBI Taxonomy" id="74706"/>
    <lineage>
        <taxon>Bacteria</taxon>
        <taxon>Bacillati</taxon>
        <taxon>Bacillota</taxon>
        <taxon>Bacilli</taxon>
        <taxon>Bacillales</taxon>
        <taxon>Staphylococcaceae</taxon>
        <taxon>Staphylococcus</taxon>
    </lineage>
</organism>
<comment type="caution">
    <text evidence="7">The sequence shown here is derived from an EMBL/GenBank/DDBJ whole genome shotgun (WGS) entry which is preliminary data.</text>
</comment>
<sequence>MTKSICLLCSSRDLPEQVLEYHHNKQWAGVDRGTLLLLQHQITPVFAVGDFDSISSSEREWIKSHITIEPVPAEKADTDLALAVHQAVALGYDEIKIYGATGGRLDHFMGAMALLQNPDFKNKKMVLIDKINEVEYLTEGRYTIENNERFKYVSFPLGVDQVKLSLKGFKYELDEVTLQRGSTLTISNEFIEDKSEVIVHEGAVFLMRSRDE</sequence>
<evidence type="ECO:0000313" key="8">
    <source>
        <dbReference type="Proteomes" id="UP000524893"/>
    </source>
</evidence>
<dbReference type="InterPro" id="IPR006282">
    <property type="entry name" value="Thi_PPkinase"/>
</dbReference>
<dbReference type="Pfam" id="PF04263">
    <property type="entry name" value="TPK_catalytic"/>
    <property type="match status" value="1"/>
</dbReference>
<protein>
    <recommendedName>
        <fullName evidence="5">Thiamine diphosphokinase</fullName>
        <ecNumber evidence="5">2.7.6.2</ecNumber>
    </recommendedName>
</protein>
<dbReference type="PANTHER" id="PTHR41299">
    <property type="entry name" value="THIAMINE PYROPHOSPHOKINASE"/>
    <property type="match status" value="1"/>
</dbReference>
<dbReference type="InterPro" id="IPR007373">
    <property type="entry name" value="Thiamin_PyroPKinase_B1-bd"/>
</dbReference>
<dbReference type="GO" id="GO:0030975">
    <property type="term" value="F:thiamine binding"/>
    <property type="evidence" value="ECO:0007669"/>
    <property type="project" value="InterPro"/>
</dbReference>
<dbReference type="SUPFAM" id="SSF63999">
    <property type="entry name" value="Thiamin pyrophosphokinase, catalytic domain"/>
    <property type="match status" value="1"/>
</dbReference>
<dbReference type="SUPFAM" id="SSF63862">
    <property type="entry name" value="Thiamin pyrophosphokinase, substrate-binding domain"/>
    <property type="match status" value="1"/>
</dbReference>
<dbReference type="RefSeq" id="WP_165545732.1">
    <property type="nucleotide sequence ID" value="NZ_CP092966.1"/>
</dbReference>
<dbReference type="GO" id="GO:0016301">
    <property type="term" value="F:kinase activity"/>
    <property type="evidence" value="ECO:0007669"/>
    <property type="project" value="UniProtKB-KW"/>
</dbReference>
<evidence type="ECO:0000256" key="2">
    <source>
        <dbReference type="ARBA" id="ARBA00022741"/>
    </source>
</evidence>
<keyword evidence="1 7" id="KW-0808">Transferase</keyword>
<dbReference type="CDD" id="cd07995">
    <property type="entry name" value="TPK"/>
    <property type="match status" value="1"/>
</dbReference>
<dbReference type="InterPro" id="IPR036371">
    <property type="entry name" value="TPK_B1-bd_sf"/>
</dbReference>
<dbReference type="NCBIfam" id="TIGR01378">
    <property type="entry name" value="thi_PPkinase"/>
    <property type="match status" value="1"/>
</dbReference>
<evidence type="ECO:0000313" key="7">
    <source>
        <dbReference type="EMBL" id="MBA8775829.1"/>
    </source>
</evidence>